<dbReference type="Proteomes" id="UP000054097">
    <property type="component" value="Unassembled WGS sequence"/>
</dbReference>
<dbReference type="Pfam" id="PF00071">
    <property type="entry name" value="Ras"/>
    <property type="match status" value="1"/>
</dbReference>
<evidence type="ECO:0000256" key="2">
    <source>
        <dbReference type="ARBA" id="ARBA00023134"/>
    </source>
</evidence>
<dbReference type="SMART" id="SM00173">
    <property type="entry name" value="RAS"/>
    <property type="match status" value="1"/>
</dbReference>
<proteinExistence type="predicted"/>
<dbReference type="PROSITE" id="PS51419">
    <property type="entry name" value="RAB"/>
    <property type="match status" value="1"/>
</dbReference>
<dbReference type="SMART" id="SM00174">
    <property type="entry name" value="RHO"/>
    <property type="match status" value="1"/>
</dbReference>
<reference evidence="4" key="2">
    <citation type="submission" date="2015-01" db="EMBL/GenBank/DDBJ databases">
        <title>Evolutionary Origins and Diversification of the Mycorrhizal Mutualists.</title>
        <authorList>
            <consortium name="DOE Joint Genome Institute"/>
            <consortium name="Mycorrhizal Genomics Consortium"/>
            <person name="Kohler A."/>
            <person name="Kuo A."/>
            <person name="Nagy L.G."/>
            <person name="Floudas D."/>
            <person name="Copeland A."/>
            <person name="Barry K.W."/>
            <person name="Cichocki N."/>
            <person name="Veneault-Fourrey C."/>
            <person name="LaButti K."/>
            <person name="Lindquist E.A."/>
            <person name="Lipzen A."/>
            <person name="Lundell T."/>
            <person name="Morin E."/>
            <person name="Murat C."/>
            <person name="Riley R."/>
            <person name="Ohm R."/>
            <person name="Sun H."/>
            <person name="Tunlid A."/>
            <person name="Henrissat B."/>
            <person name="Grigoriev I.V."/>
            <person name="Hibbett D.S."/>
            <person name="Martin F."/>
        </authorList>
    </citation>
    <scope>NUCLEOTIDE SEQUENCE [LARGE SCALE GENOMIC DNA]</scope>
    <source>
        <strain evidence="4">MAFF 305830</strain>
    </source>
</reference>
<keyword evidence="2" id="KW-0342">GTP-binding</keyword>
<sequence length="212" mass="23854">MSLLLTRRVIFVGDPKVGKTGLIRALSEAELLRQSKVDVQNHPGGFGSQWKRLPYNPQVDGEYTIYYQRDRRRIGLRMMEVKNHVSAGRVRPFYYIHGYSAVIVLCYAIDAPRSLASVHEKWHPELLHFLPGVPIILVGCKSDLQGIQRNDVVTRSQGEALAAEIGAVKFIECSSQLCLTIDEFEETLVQVALSLDTATSSRRLRKGKCIVM</sequence>
<dbReference type="PROSITE" id="PS51420">
    <property type="entry name" value="RHO"/>
    <property type="match status" value="1"/>
</dbReference>
<name>A0A0C3AMC5_SERVB</name>
<evidence type="ECO:0000313" key="3">
    <source>
        <dbReference type="EMBL" id="KIM21159.1"/>
    </source>
</evidence>
<dbReference type="GO" id="GO:0005525">
    <property type="term" value="F:GTP binding"/>
    <property type="evidence" value="ECO:0007669"/>
    <property type="project" value="UniProtKB-KW"/>
</dbReference>
<dbReference type="AlphaFoldDB" id="A0A0C3AMC5"/>
<dbReference type="STRING" id="933852.A0A0C3AMC5"/>
<dbReference type="SMART" id="SM00175">
    <property type="entry name" value="RAB"/>
    <property type="match status" value="1"/>
</dbReference>
<gene>
    <name evidence="3" type="ORF">M408DRAFT_110829</name>
</gene>
<dbReference type="InterPro" id="IPR003578">
    <property type="entry name" value="Small_GTPase_Rho"/>
</dbReference>
<dbReference type="InterPro" id="IPR027417">
    <property type="entry name" value="P-loop_NTPase"/>
</dbReference>
<dbReference type="HOGENOM" id="CLU_1378883_0_0_1"/>
<dbReference type="PRINTS" id="PR00449">
    <property type="entry name" value="RASTRNSFRMNG"/>
</dbReference>
<dbReference type="SUPFAM" id="SSF52540">
    <property type="entry name" value="P-loop containing nucleoside triphosphate hydrolases"/>
    <property type="match status" value="1"/>
</dbReference>
<organism evidence="3 4">
    <name type="scientific">Serendipita vermifera MAFF 305830</name>
    <dbReference type="NCBI Taxonomy" id="933852"/>
    <lineage>
        <taxon>Eukaryota</taxon>
        <taxon>Fungi</taxon>
        <taxon>Dikarya</taxon>
        <taxon>Basidiomycota</taxon>
        <taxon>Agaricomycotina</taxon>
        <taxon>Agaricomycetes</taxon>
        <taxon>Sebacinales</taxon>
        <taxon>Serendipitaceae</taxon>
        <taxon>Serendipita</taxon>
    </lineage>
</organism>
<dbReference type="InterPro" id="IPR001806">
    <property type="entry name" value="Small_GTPase"/>
</dbReference>
<protein>
    <submittedName>
        <fullName evidence="3">Uncharacterized protein</fullName>
    </submittedName>
</protein>
<dbReference type="PANTHER" id="PTHR24072">
    <property type="entry name" value="RHO FAMILY GTPASE"/>
    <property type="match status" value="1"/>
</dbReference>
<dbReference type="OrthoDB" id="3199917at2759"/>
<dbReference type="GO" id="GO:0003924">
    <property type="term" value="F:GTPase activity"/>
    <property type="evidence" value="ECO:0007669"/>
    <property type="project" value="InterPro"/>
</dbReference>
<reference evidence="3 4" key="1">
    <citation type="submission" date="2014-04" db="EMBL/GenBank/DDBJ databases">
        <authorList>
            <consortium name="DOE Joint Genome Institute"/>
            <person name="Kuo A."/>
            <person name="Zuccaro A."/>
            <person name="Kohler A."/>
            <person name="Nagy L.G."/>
            <person name="Floudas D."/>
            <person name="Copeland A."/>
            <person name="Barry K.W."/>
            <person name="Cichocki N."/>
            <person name="Veneault-Fourrey C."/>
            <person name="LaButti K."/>
            <person name="Lindquist E.A."/>
            <person name="Lipzen A."/>
            <person name="Lundell T."/>
            <person name="Morin E."/>
            <person name="Murat C."/>
            <person name="Sun H."/>
            <person name="Tunlid A."/>
            <person name="Henrissat B."/>
            <person name="Grigoriev I.V."/>
            <person name="Hibbett D.S."/>
            <person name="Martin F."/>
            <person name="Nordberg H.P."/>
            <person name="Cantor M.N."/>
            <person name="Hua S.X."/>
        </authorList>
    </citation>
    <scope>NUCLEOTIDE SEQUENCE [LARGE SCALE GENOMIC DNA]</scope>
    <source>
        <strain evidence="3 4">MAFF 305830</strain>
    </source>
</reference>
<dbReference type="GO" id="GO:0007264">
    <property type="term" value="P:small GTPase-mediated signal transduction"/>
    <property type="evidence" value="ECO:0007669"/>
    <property type="project" value="InterPro"/>
</dbReference>
<accession>A0A0C3AMC5</accession>
<evidence type="ECO:0000256" key="1">
    <source>
        <dbReference type="ARBA" id="ARBA00022741"/>
    </source>
</evidence>
<evidence type="ECO:0000313" key="4">
    <source>
        <dbReference type="Proteomes" id="UP000054097"/>
    </source>
</evidence>
<dbReference type="EMBL" id="KN824391">
    <property type="protein sequence ID" value="KIM21159.1"/>
    <property type="molecule type" value="Genomic_DNA"/>
</dbReference>
<keyword evidence="1" id="KW-0547">Nucleotide-binding</keyword>
<keyword evidence="4" id="KW-1185">Reference proteome</keyword>
<dbReference type="Gene3D" id="3.40.50.300">
    <property type="entry name" value="P-loop containing nucleotide triphosphate hydrolases"/>
    <property type="match status" value="1"/>
</dbReference>